<sequence length="513" mass="59226">MEVLGGKPFLVNFLCSNVRTNLLAQMRSSIYFPKVRFYEKRCVSYSFDNDRYYPGNKSRDWSGLDPFKSIWIEAPKDLSAFLQRTNLLGQMRNSIYFPKVRFYGKRYVSYSFDNDRYYLGNESHDWSGLDPFKSIWIEAPKDLSAFLQRLGETIKNYETVSTGQPDEQEEQSCLPTELWKHIISLLSLKDNIRASSVCKTWKTIATSVQVADKPPWLIYSPKSGGIYEFYDPSQRKTYCLDFPELHDSSFSYAKDGWLLMYKRSNKCYFFFCPYTRELIKLPKLGIPYQIVCFSASPKSSSCIVFRVKSVGPMVVAVSTYCPGATEWTTVNYQNQQPFFSSKWDKIVFCKDVFYCLSFDGGIGVYNPEKSTWLVHSSPPPRVPENLYVDHWWRCKLMAEHNGDIFVIHTSDENPIIYKLEQTNDMWVETEILGGTTLFAHYLCSHARTNLVDIILKSRDMIGVKTILSGAFGLKPRKTFPLFLAVTMPGSNDEEDSKKKAAMVMVIIMIVLDF</sequence>
<accession>A0AAV6WSY0</accession>
<feature type="domain" description="F-box" evidence="1">
    <location>
        <begin position="168"/>
        <end position="214"/>
    </location>
</feature>
<name>A0AAV6WSY0_9LAMI</name>
<dbReference type="CDD" id="cd09917">
    <property type="entry name" value="F-box_SF"/>
    <property type="match status" value="1"/>
</dbReference>
<evidence type="ECO:0000313" key="3">
    <source>
        <dbReference type="Proteomes" id="UP000826271"/>
    </source>
</evidence>
<dbReference type="Gene3D" id="1.20.1280.50">
    <property type="match status" value="1"/>
</dbReference>
<dbReference type="AlphaFoldDB" id="A0AAV6WSY0"/>
<keyword evidence="3" id="KW-1185">Reference proteome</keyword>
<comment type="caution">
    <text evidence="2">The sequence shown here is derived from an EMBL/GenBank/DDBJ whole genome shotgun (WGS) entry which is preliminary data.</text>
</comment>
<evidence type="ECO:0000313" key="2">
    <source>
        <dbReference type="EMBL" id="KAG8374111.1"/>
    </source>
</evidence>
<protein>
    <recommendedName>
        <fullName evidence="1">F-box domain-containing protein</fullName>
    </recommendedName>
</protein>
<dbReference type="InterPro" id="IPR005174">
    <property type="entry name" value="KIB1-4_b-propeller"/>
</dbReference>
<organism evidence="2 3">
    <name type="scientific">Buddleja alternifolia</name>
    <dbReference type="NCBI Taxonomy" id="168488"/>
    <lineage>
        <taxon>Eukaryota</taxon>
        <taxon>Viridiplantae</taxon>
        <taxon>Streptophyta</taxon>
        <taxon>Embryophyta</taxon>
        <taxon>Tracheophyta</taxon>
        <taxon>Spermatophyta</taxon>
        <taxon>Magnoliopsida</taxon>
        <taxon>eudicotyledons</taxon>
        <taxon>Gunneridae</taxon>
        <taxon>Pentapetalae</taxon>
        <taxon>asterids</taxon>
        <taxon>lamiids</taxon>
        <taxon>Lamiales</taxon>
        <taxon>Scrophulariaceae</taxon>
        <taxon>Buddlejeae</taxon>
        <taxon>Buddleja</taxon>
    </lineage>
</organism>
<dbReference type="InterPro" id="IPR036047">
    <property type="entry name" value="F-box-like_dom_sf"/>
</dbReference>
<dbReference type="PANTHER" id="PTHR33127:SF5">
    <property type="entry name" value="TRANSMEMBRANE PROTEIN"/>
    <property type="match status" value="1"/>
</dbReference>
<dbReference type="Pfam" id="PF00646">
    <property type="entry name" value="F-box"/>
    <property type="match status" value="1"/>
</dbReference>
<reference evidence="2" key="1">
    <citation type="submission" date="2019-10" db="EMBL/GenBank/DDBJ databases">
        <authorList>
            <person name="Zhang R."/>
            <person name="Pan Y."/>
            <person name="Wang J."/>
            <person name="Ma R."/>
            <person name="Yu S."/>
        </authorList>
    </citation>
    <scope>NUCLEOTIDE SEQUENCE</scope>
    <source>
        <strain evidence="2">LA-IB0</strain>
        <tissue evidence="2">Leaf</tissue>
    </source>
</reference>
<dbReference type="Pfam" id="PF03478">
    <property type="entry name" value="Beta-prop_KIB1-4"/>
    <property type="match status" value="1"/>
</dbReference>
<dbReference type="Proteomes" id="UP000826271">
    <property type="component" value="Unassembled WGS sequence"/>
</dbReference>
<dbReference type="InterPro" id="IPR001810">
    <property type="entry name" value="F-box_dom"/>
</dbReference>
<evidence type="ECO:0000259" key="1">
    <source>
        <dbReference type="PROSITE" id="PS50181"/>
    </source>
</evidence>
<proteinExistence type="predicted"/>
<dbReference type="SUPFAM" id="SSF81383">
    <property type="entry name" value="F-box domain"/>
    <property type="match status" value="1"/>
</dbReference>
<dbReference type="PROSITE" id="PS50181">
    <property type="entry name" value="FBOX"/>
    <property type="match status" value="1"/>
</dbReference>
<dbReference type="PANTHER" id="PTHR33127">
    <property type="entry name" value="TRANSMEMBRANE PROTEIN"/>
    <property type="match status" value="1"/>
</dbReference>
<gene>
    <name evidence="2" type="ORF">BUALT_Bualt11G0096900</name>
</gene>
<dbReference type="EMBL" id="WHWC01000011">
    <property type="protein sequence ID" value="KAG8374111.1"/>
    <property type="molecule type" value="Genomic_DNA"/>
</dbReference>